<evidence type="ECO:0000256" key="1">
    <source>
        <dbReference type="SAM" id="MobiDB-lite"/>
    </source>
</evidence>
<feature type="domain" description="[Acyl-carrier-protein] S-malonyltransferase-like inserted helical" evidence="2">
    <location>
        <begin position="443"/>
        <end position="506"/>
    </location>
</feature>
<dbReference type="PANTHER" id="PTHR32332:SF20">
    <property type="entry name" value="2-NITROPROPANE DIOXYGENASE-LIKE PROTEIN"/>
    <property type="match status" value="1"/>
</dbReference>
<dbReference type="NCBIfam" id="TIGR02814">
    <property type="entry name" value="pfaD_fam"/>
    <property type="match status" value="1"/>
</dbReference>
<accession>A0A9X7WI04</accession>
<evidence type="ECO:0000313" key="3">
    <source>
        <dbReference type="EMBL" id="QZA07754.1"/>
    </source>
</evidence>
<reference evidence="3" key="1">
    <citation type="submission" date="2021-08" db="EMBL/GenBank/DDBJ databases">
        <title>Whole genome sequencing of non-tuberculosis mycobacteria type-strains.</title>
        <authorList>
            <person name="Igarashi Y."/>
            <person name="Osugi A."/>
            <person name="Mitarai S."/>
        </authorList>
    </citation>
    <scope>NUCLEOTIDE SEQUENCE</scope>
    <source>
        <strain evidence="3">JCM 30995</strain>
    </source>
</reference>
<dbReference type="SUPFAM" id="SSF51412">
    <property type="entry name" value="Inosine monophosphate dehydrogenase (IMPDH)"/>
    <property type="match status" value="1"/>
</dbReference>
<dbReference type="Gene3D" id="3.20.20.70">
    <property type="entry name" value="Aldolase class I"/>
    <property type="match status" value="2"/>
</dbReference>
<sequence>MVFSGSCAGPLGASAHSTGDREEPTVNERPGAVLEQQTGAGAGPGLGWRPTTAPAAFAPDDIADIIGYVRHPVHVVRETATGMLGLALGGELVGAGESELSLVGTLPPIYPEWLGDREFCEAHGVRFPYVTGAMANGIATPALVIAMAEAGMMGFFGAGGLSYDAVERGLDEIQTALAGRPGLAWGANLIHSPNEVSLETRVAELFIARGVPVVEASAFMKLTPAVVHYALSGLDTDPAGNIVRRNHVMAKVSRPEVARMFIEPAPAALVSALVSAGKLTEREAELSRYVPVAEDITVESDSGGHTDNRPLPALFSEIAMLRDSLAQQHALNCRVRVGAAGGLGAPQAVAGAFAMGAAYVLTGSVNQACVESGLSAPGRAMLATAGIADVMMAPASDMFEMGVNLQVLKRGTMFAPRGKKLYEWYAGNPDLASVVAKHGPELEKILGTTVAEVWADTQRYWQQRDPAVLELASRDPKYQMALVFRWYLGQSSRWAISGIPERVLDYQIWCGPAMGAFNSWVAGSHLEPCENRQAVQVALNLLEGAAQVTRASAARSCGVPVPAKAFAYSPRPLAV</sequence>
<dbReference type="AlphaFoldDB" id="A0A9X7WI04"/>
<feature type="region of interest" description="Disordered" evidence="1">
    <location>
        <begin position="1"/>
        <end position="27"/>
    </location>
</feature>
<dbReference type="Pfam" id="PF21607">
    <property type="entry name" value="FabD_helical_ins"/>
    <property type="match status" value="1"/>
</dbReference>
<dbReference type="InterPro" id="IPR049489">
    <property type="entry name" value="FabD-like_helical_ins"/>
</dbReference>
<evidence type="ECO:0000313" key="4">
    <source>
        <dbReference type="Proteomes" id="UP000825008"/>
    </source>
</evidence>
<dbReference type="Pfam" id="PF03060">
    <property type="entry name" value="NMO"/>
    <property type="match status" value="1"/>
</dbReference>
<protein>
    <submittedName>
        <fullName evidence="3">PfaD family polyunsaturated fatty acid/polyketide biosynthesis protein</fullName>
    </submittedName>
</protein>
<evidence type="ECO:0000259" key="2">
    <source>
        <dbReference type="Pfam" id="PF21607"/>
    </source>
</evidence>
<dbReference type="InterPro" id="IPR014179">
    <property type="entry name" value="PfaD-like_TIM-barrel"/>
</dbReference>
<organism evidence="3 4">
    <name type="scientific">Mycolicibacter heraklionensis</name>
    <dbReference type="NCBI Taxonomy" id="512402"/>
    <lineage>
        <taxon>Bacteria</taxon>
        <taxon>Bacillati</taxon>
        <taxon>Actinomycetota</taxon>
        <taxon>Actinomycetes</taxon>
        <taxon>Mycobacteriales</taxon>
        <taxon>Mycobacteriaceae</taxon>
        <taxon>Mycolicibacter</taxon>
    </lineage>
</organism>
<gene>
    <name evidence="3" type="ORF">K3U94_23110</name>
</gene>
<dbReference type="KEGG" id="mher:K3U94_23110"/>
<name>A0A9X7WI04_9MYCO</name>
<dbReference type="Proteomes" id="UP000825008">
    <property type="component" value="Chromosome"/>
</dbReference>
<dbReference type="PANTHER" id="PTHR32332">
    <property type="entry name" value="2-NITROPROPANE DIOXYGENASE"/>
    <property type="match status" value="1"/>
</dbReference>
<dbReference type="InterPro" id="IPR013785">
    <property type="entry name" value="Aldolase_TIM"/>
</dbReference>
<proteinExistence type="predicted"/>
<dbReference type="EMBL" id="CP080997">
    <property type="protein sequence ID" value="QZA07754.1"/>
    <property type="molecule type" value="Genomic_DNA"/>
</dbReference>